<dbReference type="SMART" id="SM00822">
    <property type="entry name" value="PKS_KR"/>
    <property type="match status" value="1"/>
</dbReference>
<sequence>MARLAGKAAVITGGNSGIGLETAKAFIREGARVIIFGRDRATLDKAVEELGEGAISVQGDVINEQDLERLFETAKEQFGGLDILFVNAGIAPAQPIETITEEFFDRIFDINVKGAFFTVQRALPLLRQGASVIFTTSIASTLGMPGMSAYSASKAAVRSLTRTLAAELVERGIRVNAISPGPIETPIHERSDLPSEVVEEIGQTIIQQVPAGRFGSAQEIAEPVVFLASDESSYMLGAELIIDGGMGQI</sequence>
<keyword evidence="2 4" id="KW-0560">Oxidoreductase</keyword>
<dbReference type="Pfam" id="PF13561">
    <property type="entry name" value="adh_short_C2"/>
    <property type="match status" value="1"/>
</dbReference>
<evidence type="ECO:0000256" key="2">
    <source>
        <dbReference type="ARBA" id="ARBA00023002"/>
    </source>
</evidence>
<gene>
    <name evidence="4" type="ORF">IQ249_04100</name>
</gene>
<comment type="caution">
    <text evidence="4">The sequence shown here is derived from an EMBL/GenBank/DDBJ whole genome shotgun (WGS) entry which is preliminary data.</text>
</comment>
<dbReference type="EMBL" id="JADEWZ010000004">
    <property type="protein sequence ID" value="MBE9115076.1"/>
    <property type="molecule type" value="Genomic_DNA"/>
</dbReference>
<dbReference type="NCBIfam" id="NF005559">
    <property type="entry name" value="PRK07231.1"/>
    <property type="match status" value="1"/>
</dbReference>
<evidence type="ECO:0000256" key="1">
    <source>
        <dbReference type="ARBA" id="ARBA00006484"/>
    </source>
</evidence>
<dbReference type="InterPro" id="IPR002347">
    <property type="entry name" value="SDR_fam"/>
</dbReference>
<dbReference type="InterPro" id="IPR057326">
    <property type="entry name" value="KR_dom"/>
</dbReference>
<dbReference type="InterPro" id="IPR036291">
    <property type="entry name" value="NAD(P)-bd_dom_sf"/>
</dbReference>
<name>A0A8J7ARV7_9CYAN</name>
<dbReference type="CDD" id="cd05233">
    <property type="entry name" value="SDR_c"/>
    <property type="match status" value="1"/>
</dbReference>
<dbReference type="PRINTS" id="PR00081">
    <property type="entry name" value="GDHRDH"/>
</dbReference>
<accession>A0A8J7ARV7</accession>
<proteinExistence type="inferred from homology"/>
<dbReference type="FunFam" id="3.40.50.720:FF:000084">
    <property type="entry name" value="Short-chain dehydrogenase reductase"/>
    <property type="match status" value="1"/>
</dbReference>
<evidence type="ECO:0000259" key="3">
    <source>
        <dbReference type="SMART" id="SM00822"/>
    </source>
</evidence>
<evidence type="ECO:0000313" key="4">
    <source>
        <dbReference type="EMBL" id="MBE9115076.1"/>
    </source>
</evidence>
<evidence type="ECO:0000313" key="5">
    <source>
        <dbReference type="Proteomes" id="UP000654482"/>
    </source>
</evidence>
<dbReference type="InterPro" id="IPR020904">
    <property type="entry name" value="Sc_DH/Rdtase_CS"/>
</dbReference>
<dbReference type="GO" id="GO:0047936">
    <property type="term" value="F:glucose 1-dehydrogenase [NAD(P)+] activity"/>
    <property type="evidence" value="ECO:0007669"/>
    <property type="project" value="UniProtKB-EC"/>
</dbReference>
<dbReference type="PANTHER" id="PTHR43669">
    <property type="entry name" value="5-KETO-D-GLUCONATE 5-REDUCTASE"/>
    <property type="match status" value="1"/>
</dbReference>
<comment type="similarity">
    <text evidence="1">Belongs to the short-chain dehydrogenases/reductases (SDR) family.</text>
</comment>
<dbReference type="Gene3D" id="3.40.50.720">
    <property type="entry name" value="NAD(P)-binding Rossmann-like Domain"/>
    <property type="match status" value="1"/>
</dbReference>
<keyword evidence="5" id="KW-1185">Reference proteome</keyword>
<protein>
    <submittedName>
        <fullName evidence="4">Glucose 1-dehydrogenase</fullName>
        <ecNumber evidence="4">1.1.1.47</ecNumber>
    </submittedName>
</protein>
<dbReference type="AlphaFoldDB" id="A0A8J7ARV7"/>
<dbReference type="PROSITE" id="PS00061">
    <property type="entry name" value="ADH_SHORT"/>
    <property type="match status" value="1"/>
</dbReference>
<feature type="domain" description="Ketoreductase" evidence="3">
    <location>
        <begin position="7"/>
        <end position="181"/>
    </location>
</feature>
<organism evidence="4 5">
    <name type="scientific">Lusitaniella coriacea LEGE 07157</name>
    <dbReference type="NCBI Taxonomy" id="945747"/>
    <lineage>
        <taxon>Bacteria</taxon>
        <taxon>Bacillati</taxon>
        <taxon>Cyanobacteriota</taxon>
        <taxon>Cyanophyceae</taxon>
        <taxon>Spirulinales</taxon>
        <taxon>Lusitaniellaceae</taxon>
        <taxon>Lusitaniella</taxon>
    </lineage>
</organism>
<dbReference type="RefSeq" id="WP_194028162.1">
    <property type="nucleotide sequence ID" value="NZ_JADEWZ010000004.1"/>
</dbReference>
<dbReference type="Proteomes" id="UP000654482">
    <property type="component" value="Unassembled WGS sequence"/>
</dbReference>
<reference evidence="4" key="1">
    <citation type="submission" date="2020-10" db="EMBL/GenBank/DDBJ databases">
        <authorList>
            <person name="Castelo-Branco R."/>
            <person name="Eusebio N."/>
            <person name="Adriana R."/>
            <person name="Vieira A."/>
            <person name="Brugerolle De Fraissinette N."/>
            <person name="Rezende De Castro R."/>
            <person name="Schneider M.P."/>
            <person name="Vasconcelos V."/>
            <person name="Leao P.N."/>
        </authorList>
    </citation>
    <scope>NUCLEOTIDE SEQUENCE</scope>
    <source>
        <strain evidence="4">LEGE 07157</strain>
    </source>
</reference>
<dbReference type="SUPFAM" id="SSF51735">
    <property type="entry name" value="NAD(P)-binding Rossmann-fold domains"/>
    <property type="match status" value="1"/>
</dbReference>
<dbReference type="PRINTS" id="PR00080">
    <property type="entry name" value="SDRFAMILY"/>
</dbReference>
<dbReference type="PANTHER" id="PTHR43669:SF3">
    <property type="entry name" value="ALCOHOL DEHYDROGENASE, PUTATIVE (AFU_ORTHOLOGUE AFUA_3G03445)-RELATED"/>
    <property type="match status" value="1"/>
</dbReference>
<dbReference type="EC" id="1.1.1.47" evidence="4"/>